<dbReference type="PROSITE" id="PS51340">
    <property type="entry name" value="MOSC"/>
    <property type="match status" value="1"/>
</dbReference>
<dbReference type="InterPro" id="IPR005302">
    <property type="entry name" value="MoCF_Sase_C"/>
</dbReference>
<dbReference type="AlphaFoldDB" id="A0A2P4Z8Z4"/>
<dbReference type="PANTHER" id="PTHR14237:SF80">
    <property type="entry name" value="MOLYBDENUM COFACTOR SULFURASE"/>
    <property type="match status" value="1"/>
</dbReference>
<evidence type="ECO:0000259" key="6">
    <source>
        <dbReference type="PROSITE" id="PS51340"/>
    </source>
</evidence>
<feature type="region of interest" description="Disordered" evidence="5">
    <location>
        <begin position="640"/>
        <end position="672"/>
    </location>
</feature>
<dbReference type="InterPro" id="IPR015421">
    <property type="entry name" value="PyrdxlP-dep_Trfase_major"/>
</dbReference>
<dbReference type="Proteomes" id="UP000054821">
    <property type="component" value="Unassembled WGS sequence"/>
</dbReference>
<dbReference type="EMBL" id="JPDN02000061">
    <property type="protein sequence ID" value="PON20764.1"/>
    <property type="molecule type" value="Genomic_DNA"/>
</dbReference>
<dbReference type="GeneID" id="29987378"/>
<feature type="domain" description="MOSC" evidence="6">
    <location>
        <begin position="642"/>
        <end position="816"/>
    </location>
</feature>
<dbReference type="GO" id="GO:0008265">
    <property type="term" value="F:molybdenum cofactor sulfurtransferase activity"/>
    <property type="evidence" value="ECO:0007669"/>
    <property type="project" value="UniProtKB-UniRule"/>
</dbReference>
<comment type="cofactor">
    <cofactor evidence="4">
        <name>pyridoxal 5'-phosphate</name>
        <dbReference type="ChEBI" id="CHEBI:597326"/>
    </cofactor>
</comment>
<dbReference type="GO" id="GO:0016829">
    <property type="term" value="F:lyase activity"/>
    <property type="evidence" value="ECO:0007669"/>
    <property type="project" value="UniProtKB-UniRule"/>
</dbReference>
<evidence type="ECO:0000256" key="5">
    <source>
        <dbReference type="SAM" id="MobiDB-lite"/>
    </source>
</evidence>
<protein>
    <recommendedName>
        <fullName evidence="4">Molybdenum cofactor sulfurase</fullName>
        <shortName evidence="4">MCS</shortName>
        <shortName evidence="4">MOS</shortName>
        <shortName evidence="4">MoCo sulfurase</shortName>
        <ecNumber evidence="4">2.8.1.9</ecNumber>
    </recommendedName>
    <alternativeName>
        <fullName evidence="4">Molybdenum cofactor sulfurtransferase</fullName>
    </alternativeName>
</protein>
<organism evidence="7 8">
    <name type="scientific">Trichoderma gamsii</name>
    <dbReference type="NCBI Taxonomy" id="398673"/>
    <lineage>
        <taxon>Eukaryota</taxon>
        <taxon>Fungi</taxon>
        <taxon>Dikarya</taxon>
        <taxon>Ascomycota</taxon>
        <taxon>Pezizomycotina</taxon>
        <taxon>Sordariomycetes</taxon>
        <taxon>Hypocreomycetidae</taxon>
        <taxon>Hypocreales</taxon>
        <taxon>Hypocreaceae</taxon>
        <taxon>Trichoderma</taxon>
    </lineage>
</organism>
<evidence type="ECO:0000256" key="3">
    <source>
        <dbReference type="ARBA" id="ARBA00023150"/>
    </source>
</evidence>
<dbReference type="SUPFAM" id="SSF141673">
    <property type="entry name" value="MOSC N-terminal domain-like"/>
    <property type="match status" value="1"/>
</dbReference>
<evidence type="ECO:0000256" key="1">
    <source>
        <dbReference type="ARBA" id="ARBA00022679"/>
    </source>
</evidence>
<dbReference type="RefSeq" id="XP_018659461.1">
    <property type="nucleotide sequence ID" value="XM_018807295.1"/>
</dbReference>
<dbReference type="SUPFAM" id="SSF53383">
    <property type="entry name" value="PLP-dependent transferases"/>
    <property type="match status" value="1"/>
</dbReference>
<dbReference type="STRING" id="398673.A0A2P4Z8Z4"/>
<feature type="active site" evidence="4">
    <location>
        <position position="393"/>
    </location>
</feature>
<dbReference type="Pfam" id="PF03473">
    <property type="entry name" value="MOSC"/>
    <property type="match status" value="1"/>
</dbReference>
<dbReference type="GO" id="GO:0030170">
    <property type="term" value="F:pyridoxal phosphate binding"/>
    <property type="evidence" value="ECO:0007669"/>
    <property type="project" value="UniProtKB-UniRule"/>
</dbReference>
<name>A0A2P4Z8Z4_9HYPO</name>
<comment type="function">
    <text evidence="4">Sulfurates the molybdenum cofactor. Sulfation of molybdenum is essential for xanthine dehydrogenase (XDH) and aldehyde oxidase (ADO) enzymes in which molybdenum cofactor is liganded by 1 oxygen and 1 sulfur atom in active form.</text>
</comment>
<dbReference type="HAMAP" id="MF_03050">
    <property type="entry name" value="MOCOS"/>
    <property type="match status" value="1"/>
</dbReference>
<sequence length="826" mass="91372">MARLQYNSAVEAFRAQEYPMLQDSVYLDHAGSTLCSKSLMDSFAQEMTSVLYGNPHSASLPSQQSTSKIDEVRIRLLNFFKADPEQYDLVFVANATAGVKLVVEGMRSLPEGFVFAHHQACHTSVVGAREEAHRSVCLDNTGVQSWLDGENPFKPTTLGDRTTLFAYTAQSHMDGRRYPLSWAKKLKNSQNQSSPRILTLLDAASLSATSQLDLSHPDFAADFVVLSLYKIFGFPDLGVLLVRRSAASIFSHRKYFGGGTVDVVVCGDEPWHALKSLSLHERLEDGTLPFHNIIAAGIAISTHQQLFGSMDQISFHTAYLSRELYRGLSDLRHANGNPVCHIYSDMPDDTALFDTGPVISFNIQDSRGLWIGLAEFEKLAILKKMHIRTGGVCSPGGIASALDLQPWEMKRNLSAGIRCGEDSNRFANKPTGIIRASLGAMSTKSDVSQFLAFMKEFFVEDLFTTPNQIDPSLKTIGASSKLRVKSIAVYPIKSCSGYIVPPGVRWEVRPEGLAWDREWCLIHRGSGLALSQKRYPQMALLQPLLLFDEDVLRVKYRGSAMKGQPTYVDIPLSNDPSLFDTNFRQTSSRVCGENISAQAYLSEQINDFFTDSLGIPCVLARFPAGGRGAGSRLSKARMQKHQQTESAQSCQYSSFPDIPSPPDSDSEQQSQPGKILLSNESPILMICTPSVESLNQSIVKTGGAAVEEAVFRANIVIETSPGQQSRPAYSEDMWRTVSIGDHIFKLLGACQRCHMVCVDQNTGERRQEPFSTLAKTRRLNGKVYFGTHMRHEPTEQYDEVNAPRPAVQVGDVVAVEEEVSDTYCER</sequence>
<proteinExistence type="inferred from homology"/>
<dbReference type="InterPro" id="IPR015424">
    <property type="entry name" value="PyrdxlP-dep_Trfase"/>
</dbReference>
<dbReference type="Gene3D" id="3.40.640.10">
    <property type="entry name" value="Type I PLP-dependent aspartate aminotransferase-like (Major domain)"/>
    <property type="match status" value="1"/>
</dbReference>
<comment type="similarity">
    <text evidence="4">Belongs to the class-V pyridoxal-phosphate-dependent aminotransferase family. MOCOS subfamily.</text>
</comment>
<evidence type="ECO:0000313" key="8">
    <source>
        <dbReference type="Proteomes" id="UP000054821"/>
    </source>
</evidence>
<dbReference type="InterPro" id="IPR000192">
    <property type="entry name" value="Aminotrans_V_dom"/>
</dbReference>
<evidence type="ECO:0000256" key="2">
    <source>
        <dbReference type="ARBA" id="ARBA00022898"/>
    </source>
</evidence>
<dbReference type="InterPro" id="IPR028886">
    <property type="entry name" value="MoCo_sulfurase"/>
</dbReference>
<gene>
    <name evidence="4" type="primary">hxB</name>
    <name evidence="7" type="ORF">TGAM01_v210365</name>
</gene>
<comment type="catalytic activity">
    <reaction evidence="4">
        <text>Mo-molybdopterin + L-cysteine + AH2 = thio-Mo-molybdopterin + L-alanine + A + H2O</text>
        <dbReference type="Rhea" id="RHEA:42636"/>
        <dbReference type="ChEBI" id="CHEBI:13193"/>
        <dbReference type="ChEBI" id="CHEBI:15377"/>
        <dbReference type="ChEBI" id="CHEBI:17499"/>
        <dbReference type="ChEBI" id="CHEBI:35235"/>
        <dbReference type="ChEBI" id="CHEBI:57972"/>
        <dbReference type="ChEBI" id="CHEBI:71302"/>
        <dbReference type="ChEBI" id="CHEBI:82685"/>
        <dbReference type="EC" id="2.8.1.9"/>
    </reaction>
</comment>
<keyword evidence="1 4" id="KW-0808">Transferase</keyword>
<keyword evidence="8" id="KW-1185">Reference proteome</keyword>
<dbReference type="GO" id="GO:0030151">
    <property type="term" value="F:molybdenum ion binding"/>
    <property type="evidence" value="ECO:0007669"/>
    <property type="project" value="UniProtKB-UniRule"/>
</dbReference>
<accession>A0A2P4Z8Z4</accession>
<comment type="caution">
    <text evidence="7">The sequence shown here is derived from an EMBL/GenBank/DDBJ whole genome shotgun (WGS) entry which is preliminary data.</text>
</comment>
<dbReference type="Pfam" id="PF03476">
    <property type="entry name" value="MOSC_N"/>
    <property type="match status" value="1"/>
</dbReference>
<dbReference type="InterPro" id="IPR005303">
    <property type="entry name" value="MOCOS_middle"/>
</dbReference>
<reference evidence="7 8" key="1">
    <citation type="journal article" date="2016" name="Genome Announc.">
        <title>Draft Whole-Genome Sequence of Trichoderma gamsii T6085, a Promising Biocontrol Agent of Fusarium Head Blight on Wheat.</title>
        <authorList>
            <person name="Baroncelli R."/>
            <person name="Zapparata A."/>
            <person name="Piaggeschi G."/>
            <person name="Sarrocco S."/>
            <person name="Vannacci G."/>
        </authorList>
    </citation>
    <scope>NUCLEOTIDE SEQUENCE [LARGE SCALE GENOMIC DNA]</scope>
    <source>
        <strain evidence="7 8">T6085</strain>
    </source>
</reference>
<dbReference type="Pfam" id="PF00266">
    <property type="entry name" value="Aminotran_5"/>
    <property type="match status" value="1"/>
</dbReference>
<feature type="modified residue" description="N6-(pyridoxal phosphate)lysine" evidence="4">
    <location>
        <position position="230"/>
    </location>
</feature>
<keyword evidence="3 4" id="KW-0501">Molybdenum cofactor biosynthesis</keyword>
<evidence type="ECO:0000313" key="7">
    <source>
        <dbReference type="EMBL" id="PON20764.1"/>
    </source>
</evidence>
<dbReference type="EC" id="2.8.1.9" evidence="4"/>
<keyword evidence="2 4" id="KW-0663">Pyridoxal phosphate</keyword>
<evidence type="ECO:0000256" key="4">
    <source>
        <dbReference type="HAMAP-Rule" id="MF_03050"/>
    </source>
</evidence>
<dbReference type="GO" id="GO:0006777">
    <property type="term" value="P:Mo-molybdopterin cofactor biosynthetic process"/>
    <property type="evidence" value="ECO:0007669"/>
    <property type="project" value="UniProtKB-UniRule"/>
</dbReference>
<dbReference type="PANTHER" id="PTHR14237">
    <property type="entry name" value="MOLYBDOPTERIN COFACTOR SULFURASE MOSC"/>
    <property type="match status" value="1"/>
</dbReference>